<dbReference type="Proteomes" id="UP000473885">
    <property type="component" value="Unassembled WGS sequence"/>
</dbReference>
<dbReference type="SUPFAM" id="SSF56601">
    <property type="entry name" value="beta-lactamase/transpeptidase-like"/>
    <property type="match status" value="1"/>
</dbReference>
<sequence>MIKYGNKKRIYNLFILFVIIFGILIYRIFKFQFFDAKKLSVMAESQYTYMESTRENKWLLLDSKGRDLLKYKDKYYAVIVPDSFKENQQDKNEEKILSIIYTLRNYNKDYDITKMQSLDKSGKIYYEIDKNTYEKLEKMKDIKGFYVYKKKVVDKGNTEKKEYWKLENMLLNPYKNDGKTLKDKNTLEMNIYDKVKNNENPKIIYKKDLSGKIISAEMKNTKNNINPKLTLDYDIQEKIKKVLLKDEYKSFDQIGVILMESNTGKIKSMIQKDETLPNINIAAATKNGFPPGSIFKVLVEEAGIEKDIISTNDKFTCTSEFEKNHKSNHGTLSVRDAFIVSCNHIFSQIGMKVGFENINSMIKKHGLYDKVLNLQQEQKGNLELKGNKQPNISDGTLPLLSFGQLIRITPIESIAMVNTVVNDGIYVKPYILEGYVNDNNEVIEKLNTEEERIITRNTANIMKNQMLDVVKHGTAKGTYDNNMEIGGKTGTNQRSEVNRDNKLQNYSDGWFIGFFNSRGVYYSMVVFVPNINAKEQSAGSTAVPIFYDIVKNIKDSI</sequence>
<dbReference type="EMBL" id="SXDP01000001">
    <property type="protein sequence ID" value="NEZ45981.1"/>
    <property type="molecule type" value="Genomic_DNA"/>
</dbReference>
<proteinExistence type="predicted"/>
<dbReference type="Pfam" id="PF00905">
    <property type="entry name" value="Transpeptidase"/>
    <property type="match status" value="1"/>
</dbReference>
<evidence type="ECO:0000256" key="2">
    <source>
        <dbReference type="ARBA" id="ARBA00023136"/>
    </source>
</evidence>
<keyword evidence="3" id="KW-1133">Transmembrane helix</keyword>
<gene>
    <name evidence="5" type="ORF">FDF74_01995</name>
</gene>
<dbReference type="GO" id="GO:0005886">
    <property type="term" value="C:plasma membrane"/>
    <property type="evidence" value="ECO:0007669"/>
    <property type="project" value="TreeGrafter"/>
</dbReference>
<dbReference type="InterPro" id="IPR001460">
    <property type="entry name" value="PCN-bd_Tpept"/>
</dbReference>
<dbReference type="PANTHER" id="PTHR30627">
    <property type="entry name" value="PEPTIDOGLYCAN D,D-TRANSPEPTIDASE"/>
    <property type="match status" value="1"/>
</dbReference>
<dbReference type="PANTHER" id="PTHR30627:SF1">
    <property type="entry name" value="PEPTIDOGLYCAN D,D-TRANSPEPTIDASE FTSI"/>
    <property type="match status" value="1"/>
</dbReference>
<dbReference type="InterPro" id="IPR012338">
    <property type="entry name" value="Beta-lactam/transpept-like"/>
</dbReference>
<feature type="transmembrane region" description="Helical" evidence="3">
    <location>
        <begin position="12"/>
        <end position="29"/>
    </location>
</feature>
<dbReference type="GO" id="GO:0071555">
    <property type="term" value="P:cell wall organization"/>
    <property type="evidence" value="ECO:0007669"/>
    <property type="project" value="TreeGrafter"/>
</dbReference>
<comment type="subcellular location">
    <subcellularLocation>
        <location evidence="1">Membrane</location>
    </subcellularLocation>
</comment>
<dbReference type="GO" id="GO:0008658">
    <property type="term" value="F:penicillin binding"/>
    <property type="evidence" value="ECO:0007669"/>
    <property type="project" value="InterPro"/>
</dbReference>
<name>A0A6M0R723_9CLOT</name>
<dbReference type="AlphaFoldDB" id="A0A6M0R723"/>
<feature type="domain" description="Penicillin-binding protein transpeptidase" evidence="4">
    <location>
        <begin position="255"/>
        <end position="550"/>
    </location>
</feature>
<evidence type="ECO:0000259" key="4">
    <source>
        <dbReference type="Pfam" id="PF00905"/>
    </source>
</evidence>
<reference evidence="5 6" key="1">
    <citation type="submission" date="2019-04" db="EMBL/GenBank/DDBJ databases">
        <title>Genome sequencing of Clostridium botulinum Groups I-IV and Clostridium butyricum.</title>
        <authorList>
            <person name="Brunt J."/>
            <person name="Van Vliet A.H.M."/>
            <person name="Stringer S.C."/>
            <person name="Carter A.T."/>
            <person name="Peck M.W."/>
        </authorList>
    </citation>
    <scope>NUCLEOTIDE SEQUENCE [LARGE SCALE GENOMIC DNA]</scope>
    <source>
        <strain evidence="5 6">IFR 18/094</strain>
    </source>
</reference>
<keyword evidence="3" id="KW-0812">Transmembrane</keyword>
<evidence type="ECO:0000313" key="5">
    <source>
        <dbReference type="EMBL" id="NEZ45981.1"/>
    </source>
</evidence>
<keyword evidence="2 3" id="KW-0472">Membrane</keyword>
<comment type="caution">
    <text evidence="5">The sequence shown here is derived from an EMBL/GenBank/DDBJ whole genome shotgun (WGS) entry which is preliminary data.</text>
</comment>
<keyword evidence="6" id="KW-1185">Reference proteome</keyword>
<dbReference type="InterPro" id="IPR050515">
    <property type="entry name" value="Beta-lactam/transpept"/>
</dbReference>
<dbReference type="Gene3D" id="3.40.710.10">
    <property type="entry name" value="DD-peptidase/beta-lactamase superfamily"/>
    <property type="match status" value="1"/>
</dbReference>
<evidence type="ECO:0000313" key="6">
    <source>
        <dbReference type="Proteomes" id="UP000473885"/>
    </source>
</evidence>
<evidence type="ECO:0000256" key="3">
    <source>
        <dbReference type="SAM" id="Phobius"/>
    </source>
</evidence>
<protein>
    <submittedName>
        <fullName evidence="5">Penicillin-binding protein 2</fullName>
    </submittedName>
</protein>
<evidence type="ECO:0000256" key="1">
    <source>
        <dbReference type="ARBA" id="ARBA00004370"/>
    </source>
</evidence>
<accession>A0A6M0R723</accession>
<organism evidence="5 6">
    <name type="scientific">Clostridium niameyense</name>
    <dbReference type="NCBI Taxonomy" id="1622073"/>
    <lineage>
        <taxon>Bacteria</taxon>
        <taxon>Bacillati</taxon>
        <taxon>Bacillota</taxon>
        <taxon>Clostridia</taxon>
        <taxon>Eubacteriales</taxon>
        <taxon>Clostridiaceae</taxon>
        <taxon>Clostridium</taxon>
    </lineage>
</organism>